<organism evidence="22 23">
    <name type="scientific">Longibacter salinarum</name>
    <dbReference type="NCBI Taxonomy" id="1850348"/>
    <lineage>
        <taxon>Bacteria</taxon>
        <taxon>Pseudomonadati</taxon>
        <taxon>Rhodothermota</taxon>
        <taxon>Rhodothermia</taxon>
        <taxon>Rhodothermales</taxon>
        <taxon>Salisaetaceae</taxon>
        <taxon>Longibacter</taxon>
    </lineage>
</organism>
<evidence type="ECO:0000256" key="7">
    <source>
        <dbReference type="ARBA" id="ARBA00005412"/>
    </source>
</evidence>
<dbReference type="InterPro" id="IPR016037">
    <property type="entry name" value="DHQ_synth_AroB"/>
</dbReference>
<evidence type="ECO:0000313" key="22">
    <source>
        <dbReference type="EMBL" id="PEN15246.1"/>
    </source>
</evidence>
<proteinExistence type="inferred from homology"/>
<evidence type="ECO:0000256" key="2">
    <source>
        <dbReference type="ARBA" id="ARBA00001911"/>
    </source>
</evidence>
<gene>
    <name evidence="19 22" type="primary">aroB</name>
    <name evidence="22" type="ORF">CRI94_02910</name>
</gene>
<evidence type="ECO:0000256" key="14">
    <source>
        <dbReference type="ARBA" id="ARBA00022833"/>
    </source>
</evidence>
<keyword evidence="15 19" id="KW-0520">NAD</keyword>
<reference evidence="22 23" key="1">
    <citation type="submission" date="2017-10" db="EMBL/GenBank/DDBJ databases">
        <title>Draft genome of Longibacter Salinarum.</title>
        <authorList>
            <person name="Goh K.M."/>
            <person name="Shamsir M.S."/>
            <person name="Lim S.W."/>
        </authorList>
    </citation>
    <scope>NUCLEOTIDE SEQUENCE [LARGE SCALE GENOMIC DNA]</scope>
    <source>
        <strain evidence="22 23">KCTC 52045</strain>
    </source>
</reference>
<comment type="function">
    <text evidence="4 19">Catalyzes the conversion of 3-deoxy-D-arabino-heptulosonate 7-phosphate (DAHP) to dehydroquinate (DHQ).</text>
</comment>
<name>A0A2A8D2S4_9BACT</name>
<comment type="cofactor">
    <cofactor evidence="19">
        <name>Co(2+)</name>
        <dbReference type="ChEBI" id="CHEBI:48828"/>
    </cofactor>
    <cofactor evidence="19">
        <name>Zn(2+)</name>
        <dbReference type="ChEBI" id="CHEBI:29105"/>
    </cofactor>
    <text evidence="19">Binds 1 divalent metal cation per subunit. Can use either Co(2+) or Zn(2+).</text>
</comment>
<keyword evidence="14 19" id="KW-0862">Zinc</keyword>
<comment type="cofactor">
    <cofactor evidence="2 19">
        <name>NAD(+)</name>
        <dbReference type="ChEBI" id="CHEBI:57540"/>
    </cofactor>
</comment>
<evidence type="ECO:0000256" key="19">
    <source>
        <dbReference type="HAMAP-Rule" id="MF_00110"/>
    </source>
</evidence>
<keyword evidence="23" id="KW-1185">Reference proteome</keyword>
<feature type="domain" description="3-dehydroquinate synthase N-terminal" evidence="20">
    <location>
        <begin position="72"/>
        <end position="184"/>
    </location>
</feature>
<keyword evidence="16 19" id="KW-0057">Aromatic amino acid biosynthesis</keyword>
<dbReference type="GO" id="GO:0046872">
    <property type="term" value="F:metal ion binding"/>
    <property type="evidence" value="ECO:0007669"/>
    <property type="project" value="UniProtKB-KW"/>
</dbReference>
<evidence type="ECO:0000256" key="8">
    <source>
        <dbReference type="ARBA" id="ARBA00013031"/>
    </source>
</evidence>
<dbReference type="InterPro" id="IPR050071">
    <property type="entry name" value="Dehydroquinate_synthase"/>
</dbReference>
<keyword evidence="18 19" id="KW-0170">Cobalt</keyword>
<dbReference type="NCBIfam" id="TIGR01357">
    <property type="entry name" value="aroB"/>
    <property type="match status" value="1"/>
</dbReference>
<dbReference type="HAMAP" id="MF_00110">
    <property type="entry name" value="DHQ_synthase"/>
    <property type="match status" value="1"/>
</dbReference>
<keyword evidence="13 19" id="KW-0547">Nucleotide-binding</keyword>
<feature type="binding site" evidence="19">
    <location>
        <position position="189"/>
    </location>
    <ligand>
        <name>Zn(2+)</name>
        <dbReference type="ChEBI" id="CHEBI:29105"/>
    </ligand>
</feature>
<feature type="binding site" evidence="19">
    <location>
        <position position="147"/>
    </location>
    <ligand>
        <name>NAD(+)</name>
        <dbReference type="ChEBI" id="CHEBI:57540"/>
    </ligand>
</feature>
<dbReference type="GO" id="GO:0003856">
    <property type="term" value="F:3-dehydroquinate synthase activity"/>
    <property type="evidence" value="ECO:0007669"/>
    <property type="project" value="UniProtKB-UniRule"/>
</dbReference>
<evidence type="ECO:0000256" key="9">
    <source>
        <dbReference type="ARBA" id="ARBA00017684"/>
    </source>
</evidence>
<comment type="cofactor">
    <cofactor evidence="3">
        <name>Zn(2+)</name>
        <dbReference type="ChEBI" id="CHEBI:29105"/>
    </cofactor>
</comment>
<comment type="catalytic activity">
    <reaction evidence="1 19">
        <text>7-phospho-2-dehydro-3-deoxy-D-arabino-heptonate = 3-dehydroquinate + phosphate</text>
        <dbReference type="Rhea" id="RHEA:21968"/>
        <dbReference type="ChEBI" id="CHEBI:32364"/>
        <dbReference type="ChEBI" id="CHEBI:43474"/>
        <dbReference type="ChEBI" id="CHEBI:58394"/>
        <dbReference type="EC" id="4.2.3.4"/>
    </reaction>
</comment>
<evidence type="ECO:0000256" key="18">
    <source>
        <dbReference type="ARBA" id="ARBA00023285"/>
    </source>
</evidence>
<dbReference type="GO" id="GO:0009423">
    <property type="term" value="P:chorismate biosynthetic process"/>
    <property type="evidence" value="ECO:0007669"/>
    <property type="project" value="UniProtKB-UniRule"/>
</dbReference>
<evidence type="ECO:0000256" key="13">
    <source>
        <dbReference type="ARBA" id="ARBA00022741"/>
    </source>
</evidence>
<evidence type="ECO:0000256" key="12">
    <source>
        <dbReference type="ARBA" id="ARBA00022723"/>
    </source>
</evidence>
<dbReference type="GO" id="GO:0009073">
    <property type="term" value="P:aromatic amino acid family biosynthetic process"/>
    <property type="evidence" value="ECO:0007669"/>
    <property type="project" value="UniProtKB-KW"/>
</dbReference>
<dbReference type="InterPro" id="IPR030960">
    <property type="entry name" value="DHQS/DOIS_N"/>
</dbReference>
<evidence type="ECO:0000256" key="3">
    <source>
        <dbReference type="ARBA" id="ARBA00001947"/>
    </source>
</evidence>
<accession>A0A2A8D2S4</accession>
<feature type="binding site" evidence="19">
    <location>
        <begin position="110"/>
        <end position="114"/>
    </location>
    <ligand>
        <name>NAD(+)</name>
        <dbReference type="ChEBI" id="CHEBI:57540"/>
    </ligand>
</feature>
<dbReference type="OrthoDB" id="9806583at2"/>
<dbReference type="SUPFAM" id="SSF56796">
    <property type="entry name" value="Dehydroquinate synthase-like"/>
    <property type="match status" value="1"/>
</dbReference>
<evidence type="ECO:0000256" key="16">
    <source>
        <dbReference type="ARBA" id="ARBA00023141"/>
    </source>
</evidence>
<evidence type="ECO:0000256" key="4">
    <source>
        <dbReference type="ARBA" id="ARBA00003485"/>
    </source>
</evidence>
<protein>
    <recommendedName>
        <fullName evidence="9 19">3-dehydroquinate synthase</fullName>
        <shortName evidence="19">DHQS</shortName>
        <ecNumber evidence="8 19">4.2.3.4</ecNumber>
    </recommendedName>
</protein>
<comment type="caution">
    <text evidence="22">The sequence shown here is derived from an EMBL/GenBank/DDBJ whole genome shotgun (WGS) entry which is preliminary data.</text>
</comment>
<dbReference type="GO" id="GO:0005737">
    <property type="term" value="C:cytoplasm"/>
    <property type="evidence" value="ECO:0007669"/>
    <property type="project" value="UniProtKB-SubCell"/>
</dbReference>
<dbReference type="PIRSF" id="PIRSF001455">
    <property type="entry name" value="DHQ_synth"/>
    <property type="match status" value="1"/>
</dbReference>
<keyword evidence="11 19" id="KW-0028">Amino-acid biosynthesis</keyword>
<evidence type="ECO:0000256" key="1">
    <source>
        <dbReference type="ARBA" id="ARBA00001393"/>
    </source>
</evidence>
<feature type="binding site" evidence="19">
    <location>
        <position position="270"/>
    </location>
    <ligand>
        <name>Zn(2+)</name>
        <dbReference type="ChEBI" id="CHEBI:29105"/>
    </ligand>
</feature>
<dbReference type="GO" id="GO:0000166">
    <property type="term" value="F:nucleotide binding"/>
    <property type="evidence" value="ECO:0007669"/>
    <property type="project" value="UniProtKB-KW"/>
</dbReference>
<evidence type="ECO:0000256" key="5">
    <source>
        <dbReference type="ARBA" id="ARBA00004496"/>
    </source>
</evidence>
<feature type="domain" description="3-dehydroquinate synthase C-terminal" evidence="21">
    <location>
        <begin position="186"/>
        <end position="329"/>
    </location>
</feature>
<feature type="binding site" evidence="19">
    <location>
        <position position="156"/>
    </location>
    <ligand>
        <name>NAD(+)</name>
        <dbReference type="ChEBI" id="CHEBI:57540"/>
    </ligand>
</feature>
<dbReference type="AlphaFoldDB" id="A0A2A8D2S4"/>
<dbReference type="PANTHER" id="PTHR43622:SF7">
    <property type="entry name" value="3-DEHYDROQUINATE SYNTHASE, CHLOROPLASTIC"/>
    <property type="match status" value="1"/>
</dbReference>
<dbReference type="RefSeq" id="WP_098074146.1">
    <property type="nucleotide sequence ID" value="NZ_PDEQ01000001.1"/>
</dbReference>
<dbReference type="UniPathway" id="UPA00053">
    <property type="reaction ID" value="UER00085"/>
</dbReference>
<evidence type="ECO:0000256" key="15">
    <source>
        <dbReference type="ARBA" id="ARBA00023027"/>
    </source>
</evidence>
<evidence type="ECO:0000259" key="20">
    <source>
        <dbReference type="Pfam" id="PF01761"/>
    </source>
</evidence>
<dbReference type="Gene3D" id="3.40.50.1970">
    <property type="match status" value="1"/>
</dbReference>
<feature type="binding site" evidence="19">
    <location>
        <position position="253"/>
    </location>
    <ligand>
        <name>Zn(2+)</name>
        <dbReference type="ChEBI" id="CHEBI:29105"/>
    </ligand>
</feature>
<dbReference type="FunFam" id="3.40.50.1970:FF:000007">
    <property type="entry name" value="Pentafunctional AROM polypeptide"/>
    <property type="match status" value="1"/>
</dbReference>
<keyword evidence="17 19" id="KW-0456">Lyase</keyword>
<evidence type="ECO:0000256" key="11">
    <source>
        <dbReference type="ARBA" id="ARBA00022605"/>
    </source>
</evidence>
<keyword evidence="10 19" id="KW-0963">Cytoplasm</keyword>
<dbReference type="InterPro" id="IPR030963">
    <property type="entry name" value="DHQ_synth_fam"/>
</dbReference>
<dbReference type="Proteomes" id="UP000220102">
    <property type="component" value="Unassembled WGS sequence"/>
</dbReference>
<sequence>MIDTPSSVSVPLKRGRDYAIRYTSLRDLPGILHDVGLRTGKCVVVTDENVGAQYRSPVRTALSSAGWIPHVITVPPGEKSKSADQLQVLYDDILEWGIDRDTPVIALGGGVVGDLAGYAAATLLRGVPVVQCPTSLIAHVDSALGGKTGINHATGKNLIGAFHQPNVVVADLDTLGTLPQREWTSGMAEVIKHAVIADADLFSFIEEHLVDVMTGRRRDLIHKMIPRAAKVKAEIVAEDEKESGRRAILNFGHTFAHAIESVAGYGTFTHGEAVAIGMRAALFLSAQRNTQAIPRENIDYVLRAIPQQHDPSELDWQDVRRAMQSDKKNKGDVVRFVLLDRLGQAYVTGDISDAALRQAWDFATRP</sequence>
<comment type="similarity">
    <text evidence="7 19">Belongs to the sugar phosphate cyclases superfamily. Dehydroquinate synthase family.</text>
</comment>
<dbReference type="Pfam" id="PF01761">
    <property type="entry name" value="DHQ_synthase"/>
    <property type="match status" value="1"/>
</dbReference>
<evidence type="ECO:0000256" key="10">
    <source>
        <dbReference type="ARBA" id="ARBA00022490"/>
    </source>
</evidence>
<dbReference type="Gene3D" id="1.20.1090.10">
    <property type="entry name" value="Dehydroquinate synthase-like - alpha domain"/>
    <property type="match status" value="1"/>
</dbReference>
<keyword evidence="12 19" id="KW-0479">Metal-binding</keyword>
<evidence type="ECO:0000256" key="17">
    <source>
        <dbReference type="ARBA" id="ARBA00023239"/>
    </source>
</evidence>
<evidence type="ECO:0000256" key="6">
    <source>
        <dbReference type="ARBA" id="ARBA00004661"/>
    </source>
</evidence>
<comment type="caution">
    <text evidence="19">Lacks conserved residue(s) required for the propagation of feature annotation.</text>
</comment>
<comment type="pathway">
    <text evidence="6 19">Metabolic intermediate biosynthesis; chorismate biosynthesis; chorismate from D-erythrose 4-phosphate and phosphoenolpyruvate: step 2/7.</text>
</comment>
<comment type="subcellular location">
    <subcellularLocation>
        <location evidence="5 19">Cytoplasm</location>
    </subcellularLocation>
</comment>
<feature type="binding site" evidence="19">
    <location>
        <begin position="134"/>
        <end position="135"/>
    </location>
    <ligand>
        <name>NAD(+)</name>
        <dbReference type="ChEBI" id="CHEBI:57540"/>
    </ligand>
</feature>
<dbReference type="Pfam" id="PF24621">
    <property type="entry name" value="DHQS_C"/>
    <property type="match status" value="1"/>
</dbReference>
<dbReference type="GO" id="GO:0008652">
    <property type="term" value="P:amino acid biosynthetic process"/>
    <property type="evidence" value="ECO:0007669"/>
    <property type="project" value="UniProtKB-KW"/>
</dbReference>
<dbReference type="EMBL" id="PDEQ01000001">
    <property type="protein sequence ID" value="PEN15246.1"/>
    <property type="molecule type" value="Genomic_DNA"/>
</dbReference>
<dbReference type="PANTHER" id="PTHR43622">
    <property type="entry name" value="3-DEHYDROQUINATE SYNTHASE"/>
    <property type="match status" value="1"/>
</dbReference>
<dbReference type="InterPro" id="IPR056179">
    <property type="entry name" value="DHQS_C"/>
</dbReference>
<dbReference type="EC" id="4.2.3.4" evidence="8 19"/>
<evidence type="ECO:0000259" key="21">
    <source>
        <dbReference type="Pfam" id="PF24621"/>
    </source>
</evidence>
<dbReference type="CDD" id="cd08195">
    <property type="entry name" value="DHQS"/>
    <property type="match status" value="1"/>
</dbReference>
<feature type="binding site" evidence="19">
    <location>
        <begin position="174"/>
        <end position="177"/>
    </location>
    <ligand>
        <name>NAD(+)</name>
        <dbReference type="ChEBI" id="CHEBI:57540"/>
    </ligand>
</feature>
<evidence type="ECO:0000313" key="23">
    <source>
        <dbReference type="Proteomes" id="UP000220102"/>
    </source>
</evidence>